<name>A0ABP8DQW4_9ACTN</name>
<evidence type="ECO:0000256" key="1">
    <source>
        <dbReference type="SAM" id="MobiDB-lite"/>
    </source>
</evidence>
<feature type="region of interest" description="Disordered" evidence="1">
    <location>
        <begin position="158"/>
        <end position="218"/>
    </location>
</feature>
<dbReference type="EMBL" id="BAABAT010000046">
    <property type="protein sequence ID" value="GAA4261618.1"/>
    <property type="molecule type" value="Genomic_DNA"/>
</dbReference>
<sequence length="276" mass="30896">MRRVASTPLAANQARNHSTQEKLVRIDTALGAMRRERAAITYPAVARRTGVSRTFLYQNAAAKDLVVTAIAASGDERRRAQTVHDAQVEASWQQRAPNAEDAPKTAYTEIGIQRERIGILLGQIRDLRAEYADGTAQRIAAENITLKQHLRQLTEGLPAPRAETASRPVQQPFPRQTPRRPRSRTARRQAEPPDKRPSAFLSPTDAGRTTPGHDARRDVWPPCVTRICGCSRPGSVRVLGWDRHTPSTPATESVRRDQGPWRVRYLARWSDAQRRA</sequence>
<dbReference type="Pfam" id="PF19776">
    <property type="entry name" value="DUF6262"/>
    <property type="match status" value="1"/>
</dbReference>
<evidence type="ECO:0000313" key="2">
    <source>
        <dbReference type="EMBL" id="GAA4261618.1"/>
    </source>
</evidence>
<protein>
    <recommendedName>
        <fullName evidence="4">Transposase</fullName>
    </recommendedName>
</protein>
<proteinExistence type="predicted"/>
<comment type="caution">
    <text evidence="2">The sequence shown here is derived from an EMBL/GenBank/DDBJ whole genome shotgun (WGS) entry which is preliminary data.</text>
</comment>
<keyword evidence="3" id="KW-1185">Reference proteome</keyword>
<organism evidence="2 3">
    <name type="scientific">Dactylosporangium darangshiense</name>
    <dbReference type="NCBI Taxonomy" id="579108"/>
    <lineage>
        <taxon>Bacteria</taxon>
        <taxon>Bacillati</taxon>
        <taxon>Actinomycetota</taxon>
        <taxon>Actinomycetes</taxon>
        <taxon>Micromonosporales</taxon>
        <taxon>Micromonosporaceae</taxon>
        <taxon>Dactylosporangium</taxon>
    </lineage>
</organism>
<evidence type="ECO:0008006" key="4">
    <source>
        <dbReference type="Google" id="ProtNLM"/>
    </source>
</evidence>
<gene>
    <name evidence="2" type="ORF">GCM10022255_094910</name>
</gene>
<dbReference type="InterPro" id="IPR046229">
    <property type="entry name" value="TnpC-like"/>
</dbReference>
<accession>A0ABP8DQW4</accession>
<reference evidence="3" key="1">
    <citation type="journal article" date="2019" name="Int. J. Syst. Evol. Microbiol.">
        <title>The Global Catalogue of Microorganisms (GCM) 10K type strain sequencing project: providing services to taxonomists for standard genome sequencing and annotation.</title>
        <authorList>
            <consortium name="The Broad Institute Genomics Platform"/>
            <consortium name="The Broad Institute Genome Sequencing Center for Infectious Disease"/>
            <person name="Wu L."/>
            <person name="Ma J."/>
        </authorList>
    </citation>
    <scope>NUCLEOTIDE SEQUENCE [LARGE SCALE GENOMIC DNA]</scope>
    <source>
        <strain evidence="3">JCM 17441</strain>
    </source>
</reference>
<feature type="region of interest" description="Disordered" evidence="1">
    <location>
        <begin position="1"/>
        <end position="20"/>
    </location>
</feature>
<feature type="compositionally biased region" description="Basic residues" evidence="1">
    <location>
        <begin position="177"/>
        <end position="187"/>
    </location>
</feature>
<dbReference type="Proteomes" id="UP001500620">
    <property type="component" value="Unassembled WGS sequence"/>
</dbReference>
<feature type="compositionally biased region" description="Basic and acidic residues" evidence="1">
    <location>
        <begin position="188"/>
        <end position="197"/>
    </location>
</feature>
<feature type="compositionally biased region" description="Low complexity" evidence="1">
    <location>
        <begin position="167"/>
        <end position="176"/>
    </location>
</feature>
<evidence type="ECO:0000313" key="3">
    <source>
        <dbReference type="Proteomes" id="UP001500620"/>
    </source>
</evidence>